<name>A0A3P3Q579_9FIRM</name>
<gene>
    <name evidence="2" type="ORF">EHW90_05200</name>
</gene>
<sequence>MKYFFMIVDYIIPILMIISPPWWKKIANGGINRYSGMRTSLSMKNEENWKKANLLCGKYYFRVGIVLFILVFLIRYIKVVPMEWNSLITTSICIVSMIALTVFVDNKIKEG</sequence>
<keyword evidence="3" id="KW-1185">Reference proteome</keyword>
<proteinExistence type="predicted"/>
<dbReference type="EMBL" id="RRCM01000001">
    <property type="protein sequence ID" value="RRJ16396.1"/>
    <property type="molecule type" value="Genomic_DNA"/>
</dbReference>
<feature type="transmembrane region" description="Helical" evidence="1">
    <location>
        <begin position="84"/>
        <end position="104"/>
    </location>
</feature>
<comment type="caution">
    <text evidence="2">The sequence shown here is derived from an EMBL/GenBank/DDBJ whole genome shotgun (WGS) entry which is preliminary data.</text>
</comment>
<dbReference type="AlphaFoldDB" id="A0A3P3Q579"/>
<evidence type="ECO:0000313" key="3">
    <source>
        <dbReference type="Proteomes" id="UP000276982"/>
    </source>
</evidence>
<reference evidence="2 3" key="1">
    <citation type="submission" date="2018-11" db="EMBL/GenBank/DDBJ databases">
        <title>Genome sequencing of Lachnoanaerobaculum orale DSM 24553T.</title>
        <authorList>
            <person name="Kook J.-K."/>
            <person name="Park S.-N."/>
            <person name="Lim Y.K."/>
        </authorList>
    </citation>
    <scope>NUCLEOTIDE SEQUENCE [LARGE SCALE GENOMIC DNA]</scope>
    <source>
        <strain evidence="2 3">DSM 24553</strain>
    </source>
</reference>
<organism evidence="2 3">
    <name type="scientific">Lachnoanaerobaculum orale</name>
    <dbReference type="NCBI Taxonomy" id="979627"/>
    <lineage>
        <taxon>Bacteria</taxon>
        <taxon>Bacillati</taxon>
        <taxon>Bacillota</taxon>
        <taxon>Clostridia</taxon>
        <taxon>Lachnospirales</taxon>
        <taxon>Lachnospiraceae</taxon>
        <taxon>Lachnoanaerobaculum</taxon>
    </lineage>
</organism>
<accession>A0A3P3Q579</accession>
<evidence type="ECO:0000313" key="2">
    <source>
        <dbReference type="EMBL" id="RRJ16396.1"/>
    </source>
</evidence>
<keyword evidence="1" id="KW-0472">Membrane</keyword>
<feature type="transmembrane region" description="Helical" evidence="1">
    <location>
        <begin position="6"/>
        <end position="23"/>
    </location>
</feature>
<evidence type="ECO:0000256" key="1">
    <source>
        <dbReference type="SAM" id="Phobius"/>
    </source>
</evidence>
<keyword evidence="1" id="KW-0812">Transmembrane</keyword>
<protein>
    <submittedName>
        <fullName evidence="2">SdpI family protein</fullName>
    </submittedName>
</protein>
<dbReference type="InterPro" id="IPR025962">
    <property type="entry name" value="SdpI/YhfL"/>
</dbReference>
<dbReference type="Proteomes" id="UP000276982">
    <property type="component" value="Unassembled WGS sequence"/>
</dbReference>
<dbReference type="Pfam" id="PF13630">
    <property type="entry name" value="SdpI"/>
    <property type="match status" value="1"/>
</dbReference>
<feature type="transmembrane region" description="Helical" evidence="1">
    <location>
        <begin position="59"/>
        <end position="78"/>
    </location>
</feature>
<keyword evidence="1" id="KW-1133">Transmembrane helix</keyword>